<reference evidence="3 4" key="1">
    <citation type="submission" date="2019-06" db="EMBL/GenBank/DDBJ databases">
        <title>Sequencing the genomes of 1000 actinobacteria strains.</title>
        <authorList>
            <person name="Klenk H.-P."/>
        </authorList>
    </citation>
    <scope>NUCLEOTIDE SEQUENCE [LARGE SCALE GENOMIC DNA]</scope>
    <source>
        <strain evidence="3 4">DSM 102200</strain>
    </source>
</reference>
<dbReference type="EMBL" id="VFOZ01000001">
    <property type="protein sequence ID" value="TQL96117.1"/>
    <property type="molecule type" value="Genomic_DNA"/>
</dbReference>
<dbReference type="AlphaFoldDB" id="A0A543CGR4"/>
<evidence type="ECO:0000313" key="3">
    <source>
        <dbReference type="EMBL" id="TQL96117.1"/>
    </source>
</evidence>
<name>A0A543CGR4_9ACTN</name>
<evidence type="ECO:0000313" key="4">
    <source>
        <dbReference type="Proteomes" id="UP000316096"/>
    </source>
</evidence>
<feature type="compositionally biased region" description="Basic and acidic residues" evidence="1">
    <location>
        <begin position="186"/>
        <end position="196"/>
    </location>
</feature>
<evidence type="ECO:0000256" key="2">
    <source>
        <dbReference type="SAM" id="Phobius"/>
    </source>
</evidence>
<gene>
    <name evidence="3" type="ORF">FB559_1638</name>
</gene>
<feature type="region of interest" description="Disordered" evidence="1">
    <location>
        <begin position="163"/>
        <end position="196"/>
    </location>
</feature>
<dbReference type="Proteomes" id="UP000316096">
    <property type="component" value="Unassembled WGS sequence"/>
</dbReference>
<feature type="transmembrane region" description="Helical" evidence="2">
    <location>
        <begin position="6"/>
        <end position="24"/>
    </location>
</feature>
<keyword evidence="2" id="KW-0472">Membrane</keyword>
<comment type="caution">
    <text evidence="3">The sequence shown here is derived from an EMBL/GenBank/DDBJ whole genome shotgun (WGS) entry which is preliminary data.</text>
</comment>
<protein>
    <submittedName>
        <fullName evidence="3">Uncharacterized protein</fullName>
    </submittedName>
</protein>
<evidence type="ECO:0000256" key="1">
    <source>
        <dbReference type="SAM" id="MobiDB-lite"/>
    </source>
</evidence>
<keyword evidence="2" id="KW-1133">Transmembrane helix</keyword>
<keyword evidence="2" id="KW-0812">Transmembrane</keyword>
<organism evidence="3 4">
    <name type="scientific">Actinoallomurus bryophytorum</name>
    <dbReference type="NCBI Taxonomy" id="1490222"/>
    <lineage>
        <taxon>Bacteria</taxon>
        <taxon>Bacillati</taxon>
        <taxon>Actinomycetota</taxon>
        <taxon>Actinomycetes</taxon>
        <taxon>Streptosporangiales</taxon>
        <taxon>Thermomonosporaceae</taxon>
        <taxon>Actinoallomurus</taxon>
    </lineage>
</organism>
<sequence length="196" mass="21809">MDVGTQIITLASVVTGGAISLIATTMSERIKWKREHHARWADRRLEAYRNFAQAISLSSALSRSLATDRGLMNGPFPIPLEEIEERMLQADYEIAATYESVRLLGANTVVNAADMLRYSTWELCDAARGLSATGEQKWNAAYAFYRDQRAIYYTATRLSLNIPDIEKTPPPSDQNPVSRTPGVRASGEERPGSDLR</sequence>
<keyword evidence="4" id="KW-1185">Reference proteome</keyword>
<proteinExistence type="predicted"/>
<accession>A0A543CGR4</accession>